<gene>
    <name evidence="6" type="ORF">WJX84_000334</name>
</gene>
<comment type="caution">
    <text evidence="6">The sequence shown here is derived from an EMBL/GenBank/DDBJ whole genome shotgun (WGS) entry which is preliminary data.</text>
</comment>
<dbReference type="Gene3D" id="2.60.120.820">
    <property type="entry name" value="PHR domain"/>
    <property type="match status" value="1"/>
</dbReference>
<comment type="subcellular location">
    <subcellularLocation>
        <location evidence="1">Cytoplasm</location>
    </subcellularLocation>
</comment>
<dbReference type="InterPro" id="IPR003131">
    <property type="entry name" value="T1-type_BTB"/>
</dbReference>
<sequence length="321" mass="36038">MQKAIGDFQGGISSFQALLDKLAAEVHKEREKLEQEKAQLAQDREEFEDESKRIAQVAGSDNEQVTLNVGGNIFKTTATTLKNSPAPSLFAAMFSGRHNLKLEKDGTLFIDRDGRHFHDILNFLRDGSFNYPTDGIDLKYLLELRAEAEYFGLTGLLEHIDRYPYSMTHVRRAGTLNLEDSWMYEDGQDEVVFSVDTPCQLLGAGLCGTEGAFTAELELLEVDPTDFSVEEKKLREAAQTFTKVDGQIVQLMLHTPAHLEPKKYYMLSALIKGTDSFCCEDCLDAVIAGGVRIQFYGWESPNGTNECRGQFPELYIRVPKL</sequence>
<comment type="pathway">
    <text evidence="2">Protein modification; protein ubiquitination.</text>
</comment>
<dbReference type="InterPro" id="IPR045068">
    <property type="entry name" value="BACURD1-3"/>
</dbReference>
<evidence type="ECO:0000256" key="1">
    <source>
        <dbReference type="ARBA" id="ARBA00004496"/>
    </source>
</evidence>
<keyword evidence="7" id="KW-1185">Reference proteome</keyword>
<name>A0AAW1T7C2_9CHLO</name>
<dbReference type="InterPro" id="IPR012983">
    <property type="entry name" value="PHR"/>
</dbReference>
<evidence type="ECO:0000256" key="2">
    <source>
        <dbReference type="ARBA" id="ARBA00004906"/>
    </source>
</evidence>
<dbReference type="PROSITE" id="PS50097">
    <property type="entry name" value="BTB"/>
    <property type="match status" value="1"/>
</dbReference>
<dbReference type="GO" id="GO:0005737">
    <property type="term" value="C:cytoplasm"/>
    <property type="evidence" value="ECO:0007669"/>
    <property type="project" value="UniProtKB-SubCell"/>
</dbReference>
<evidence type="ECO:0000259" key="5">
    <source>
        <dbReference type="PROSITE" id="PS50097"/>
    </source>
</evidence>
<dbReference type="Gene3D" id="3.30.710.10">
    <property type="entry name" value="Potassium Channel Kv1.1, Chain A"/>
    <property type="match status" value="1"/>
</dbReference>
<organism evidence="6 7">
    <name type="scientific">Apatococcus fuscideae</name>
    <dbReference type="NCBI Taxonomy" id="2026836"/>
    <lineage>
        <taxon>Eukaryota</taxon>
        <taxon>Viridiplantae</taxon>
        <taxon>Chlorophyta</taxon>
        <taxon>core chlorophytes</taxon>
        <taxon>Trebouxiophyceae</taxon>
        <taxon>Chlorellales</taxon>
        <taxon>Chlorellaceae</taxon>
        <taxon>Apatococcus</taxon>
    </lineage>
</organism>
<dbReference type="InterPro" id="IPR000210">
    <property type="entry name" value="BTB/POZ_dom"/>
</dbReference>
<dbReference type="InterPro" id="IPR011333">
    <property type="entry name" value="SKP1/BTB/POZ_sf"/>
</dbReference>
<evidence type="ECO:0000256" key="4">
    <source>
        <dbReference type="SAM" id="Coils"/>
    </source>
</evidence>
<dbReference type="GO" id="GO:0051260">
    <property type="term" value="P:protein homooligomerization"/>
    <property type="evidence" value="ECO:0007669"/>
    <property type="project" value="InterPro"/>
</dbReference>
<dbReference type="SMART" id="SM00225">
    <property type="entry name" value="BTB"/>
    <property type="match status" value="1"/>
</dbReference>
<evidence type="ECO:0000256" key="3">
    <source>
        <dbReference type="ARBA" id="ARBA00022490"/>
    </source>
</evidence>
<dbReference type="SUPFAM" id="SSF54695">
    <property type="entry name" value="POZ domain"/>
    <property type="match status" value="1"/>
</dbReference>
<dbReference type="PANTHER" id="PTHR11145:SF8">
    <property type="entry name" value="RE57120P"/>
    <property type="match status" value="1"/>
</dbReference>
<dbReference type="EMBL" id="JALJOV010000228">
    <property type="protein sequence ID" value="KAK9865662.1"/>
    <property type="molecule type" value="Genomic_DNA"/>
</dbReference>
<feature type="domain" description="BTB" evidence="5">
    <location>
        <begin position="63"/>
        <end position="133"/>
    </location>
</feature>
<dbReference type="Pfam" id="PF08005">
    <property type="entry name" value="PHR"/>
    <property type="match status" value="1"/>
</dbReference>
<dbReference type="InterPro" id="IPR038648">
    <property type="entry name" value="PHR_sf"/>
</dbReference>
<dbReference type="PANTHER" id="PTHR11145">
    <property type="entry name" value="BTB/POZ DOMAIN-CONTAINING ADAPTER FOR CUL3-MEDIATED RHOA DEGRADATION PROTEIN FAMILY MEMBER"/>
    <property type="match status" value="1"/>
</dbReference>
<dbReference type="Proteomes" id="UP001485043">
    <property type="component" value="Unassembled WGS sequence"/>
</dbReference>
<reference evidence="6 7" key="1">
    <citation type="journal article" date="2024" name="Nat. Commun.">
        <title>Phylogenomics reveals the evolutionary origins of lichenization in chlorophyte algae.</title>
        <authorList>
            <person name="Puginier C."/>
            <person name="Libourel C."/>
            <person name="Otte J."/>
            <person name="Skaloud P."/>
            <person name="Haon M."/>
            <person name="Grisel S."/>
            <person name="Petersen M."/>
            <person name="Berrin J.G."/>
            <person name="Delaux P.M."/>
            <person name="Dal Grande F."/>
            <person name="Keller J."/>
        </authorList>
    </citation>
    <scope>NUCLEOTIDE SEQUENCE [LARGE SCALE GENOMIC DNA]</scope>
    <source>
        <strain evidence="6 7">SAG 2523</strain>
    </source>
</reference>
<evidence type="ECO:0000313" key="7">
    <source>
        <dbReference type="Proteomes" id="UP001485043"/>
    </source>
</evidence>
<accession>A0AAW1T7C2</accession>
<protein>
    <recommendedName>
        <fullName evidence="5">BTB domain-containing protein</fullName>
    </recommendedName>
</protein>
<keyword evidence="4" id="KW-0175">Coiled coil</keyword>
<dbReference type="AlphaFoldDB" id="A0AAW1T7C2"/>
<dbReference type="Pfam" id="PF02214">
    <property type="entry name" value="BTB_2"/>
    <property type="match status" value="1"/>
</dbReference>
<evidence type="ECO:0000313" key="6">
    <source>
        <dbReference type="EMBL" id="KAK9865662.1"/>
    </source>
</evidence>
<feature type="coiled-coil region" evidence="4">
    <location>
        <begin position="16"/>
        <end position="53"/>
    </location>
</feature>
<proteinExistence type="predicted"/>
<keyword evidence="3" id="KW-0963">Cytoplasm</keyword>